<dbReference type="Proteomes" id="UP000692954">
    <property type="component" value="Unassembled WGS sequence"/>
</dbReference>
<gene>
    <name evidence="1" type="ORF">PSON_ATCC_30995.1.T0090019</name>
</gene>
<keyword evidence="2" id="KW-1185">Reference proteome</keyword>
<comment type="caution">
    <text evidence="1">The sequence shown here is derived from an EMBL/GenBank/DDBJ whole genome shotgun (WGS) entry which is preliminary data.</text>
</comment>
<protein>
    <submittedName>
        <fullName evidence="1">Uncharacterized protein</fullName>
    </submittedName>
</protein>
<accession>A0A8S1KVK2</accession>
<reference evidence="1" key="1">
    <citation type="submission" date="2021-01" db="EMBL/GenBank/DDBJ databases">
        <authorList>
            <consortium name="Genoscope - CEA"/>
            <person name="William W."/>
        </authorList>
    </citation>
    <scope>NUCLEOTIDE SEQUENCE</scope>
</reference>
<name>A0A8S1KVK2_9CILI</name>
<organism evidence="1 2">
    <name type="scientific">Paramecium sonneborni</name>
    <dbReference type="NCBI Taxonomy" id="65129"/>
    <lineage>
        <taxon>Eukaryota</taxon>
        <taxon>Sar</taxon>
        <taxon>Alveolata</taxon>
        <taxon>Ciliophora</taxon>
        <taxon>Intramacronucleata</taxon>
        <taxon>Oligohymenophorea</taxon>
        <taxon>Peniculida</taxon>
        <taxon>Parameciidae</taxon>
        <taxon>Paramecium</taxon>
    </lineage>
</organism>
<evidence type="ECO:0000313" key="1">
    <source>
        <dbReference type="EMBL" id="CAD8055044.1"/>
    </source>
</evidence>
<sequence>MNKLKIEYQTKDDLKNGKPSTIQVNVCVEKQLSNIYKEKDGHFLCISCLQEVKQENIYDHLFDPIHILKLQEYFIDKNNNNKSKKEKVLHKMDNKDQSLKTQQIKKEHFVQKEQKQQPLVISSQDQNMNKNWNNNCLENYIESLLYDLKSIGKISLSLIVSILVKTYCTITDLLEMKFSQILDRSNFYYLNINNAWDKSYLILKQGFPDYLQEFIKKNSGSNKPIIKLLGENKRQYLSKQLWLGCQTISIQTNDLEYINFLQGLTLKKLKKITIERITKKTTTYIDDSFSYSYSSEEEEKVQHTQNIIKVQEDQKIEQTKIKEKKPVIKIIIRQNQVQNQKYEIGD</sequence>
<dbReference type="OrthoDB" id="298573at2759"/>
<proteinExistence type="predicted"/>
<dbReference type="AlphaFoldDB" id="A0A8S1KVK2"/>
<dbReference type="EMBL" id="CAJJDN010000009">
    <property type="protein sequence ID" value="CAD8055044.1"/>
    <property type="molecule type" value="Genomic_DNA"/>
</dbReference>
<evidence type="ECO:0000313" key="2">
    <source>
        <dbReference type="Proteomes" id="UP000692954"/>
    </source>
</evidence>